<comment type="caution">
    <text evidence="1">The sequence shown here is derived from an EMBL/GenBank/DDBJ whole genome shotgun (WGS) entry which is preliminary data.</text>
</comment>
<organism evidence="1 2">
    <name type="scientific">Camellia lanceoleosa</name>
    <dbReference type="NCBI Taxonomy" id="1840588"/>
    <lineage>
        <taxon>Eukaryota</taxon>
        <taxon>Viridiplantae</taxon>
        <taxon>Streptophyta</taxon>
        <taxon>Embryophyta</taxon>
        <taxon>Tracheophyta</taxon>
        <taxon>Spermatophyta</taxon>
        <taxon>Magnoliopsida</taxon>
        <taxon>eudicotyledons</taxon>
        <taxon>Gunneridae</taxon>
        <taxon>Pentapetalae</taxon>
        <taxon>asterids</taxon>
        <taxon>Ericales</taxon>
        <taxon>Theaceae</taxon>
        <taxon>Camellia</taxon>
    </lineage>
</organism>
<proteinExistence type="predicted"/>
<reference evidence="1 2" key="1">
    <citation type="journal article" date="2022" name="Plant J.">
        <title>Chromosome-level genome of Camellia lanceoleosa provides a valuable resource for understanding genome evolution and self-incompatibility.</title>
        <authorList>
            <person name="Gong W."/>
            <person name="Xiao S."/>
            <person name="Wang L."/>
            <person name="Liao Z."/>
            <person name="Chang Y."/>
            <person name="Mo W."/>
            <person name="Hu G."/>
            <person name="Li W."/>
            <person name="Zhao G."/>
            <person name="Zhu H."/>
            <person name="Hu X."/>
            <person name="Ji K."/>
            <person name="Xiang X."/>
            <person name="Song Q."/>
            <person name="Yuan D."/>
            <person name="Jin S."/>
            <person name="Zhang L."/>
        </authorList>
    </citation>
    <scope>NUCLEOTIDE SEQUENCE [LARGE SCALE GENOMIC DNA]</scope>
    <source>
        <strain evidence="1">SQ_2022a</strain>
    </source>
</reference>
<keyword evidence="2" id="KW-1185">Reference proteome</keyword>
<gene>
    <name evidence="1" type="ORF">LOK49_LG10G02689</name>
</gene>
<protein>
    <submittedName>
        <fullName evidence="1">Ion channel POLLUX-like 2</fullName>
    </submittedName>
</protein>
<sequence length="82" mass="9353">MLNCWKLDYYFMHAAFQAVVCGLYQGGKIYFHPNDDVVLQETDKEILSDAPMDDRNRTSSLAGQGKLKNVRVSHGVLFHQYG</sequence>
<name>A0ACC0G883_9ERIC</name>
<evidence type="ECO:0000313" key="1">
    <source>
        <dbReference type="EMBL" id="KAI7996828.1"/>
    </source>
</evidence>
<dbReference type="EMBL" id="CM045767">
    <property type="protein sequence ID" value="KAI7996828.1"/>
    <property type="molecule type" value="Genomic_DNA"/>
</dbReference>
<dbReference type="Proteomes" id="UP001060215">
    <property type="component" value="Chromosome 10"/>
</dbReference>
<evidence type="ECO:0000313" key="2">
    <source>
        <dbReference type="Proteomes" id="UP001060215"/>
    </source>
</evidence>
<accession>A0ACC0G883</accession>